<accession>T1AX76</accession>
<dbReference type="GO" id="GO:0003677">
    <property type="term" value="F:DNA binding"/>
    <property type="evidence" value="ECO:0007669"/>
    <property type="project" value="InterPro"/>
</dbReference>
<organism evidence="2">
    <name type="scientific">mine drainage metagenome</name>
    <dbReference type="NCBI Taxonomy" id="410659"/>
    <lineage>
        <taxon>unclassified sequences</taxon>
        <taxon>metagenomes</taxon>
        <taxon>ecological metagenomes</taxon>
    </lineage>
</organism>
<evidence type="ECO:0000313" key="2">
    <source>
        <dbReference type="EMBL" id="EQD60988.1"/>
    </source>
</evidence>
<feature type="non-terminal residue" evidence="2">
    <location>
        <position position="38"/>
    </location>
</feature>
<dbReference type="InterPro" id="IPR013762">
    <property type="entry name" value="Integrase-like_cat_sf"/>
</dbReference>
<sequence>MLSQGVHPKVAADMLGHATVAITLDTYSHVTETMQRSA</sequence>
<dbReference type="GO" id="GO:0006310">
    <property type="term" value="P:DNA recombination"/>
    <property type="evidence" value="ECO:0007669"/>
    <property type="project" value="UniProtKB-KW"/>
</dbReference>
<gene>
    <name evidence="2" type="ORF">B2A_03398</name>
</gene>
<dbReference type="InterPro" id="IPR011010">
    <property type="entry name" value="DNA_brk_join_enz"/>
</dbReference>
<evidence type="ECO:0000256" key="1">
    <source>
        <dbReference type="ARBA" id="ARBA00023172"/>
    </source>
</evidence>
<dbReference type="GO" id="GO:0015074">
    <property type="term" value="P:DNA integration"/>
    <property type="evidence" value="ECO:0007669"/>
    <property type="project" value="InterPro"/>
</dbReference>
<dbReference type="SUPFAM" id="SSF56349">
    <property type="entry name" value="DNA breaking-rejoining enzymes"/>
    <property type="match status" value="1"/>
</dbReference>
<evidence type="ECO:0008006" key="3">
    <source>
        <dbReference type="Google" id="ProtNLM"/>
    </source>
</evidence>
<comment type="caution">
    <text evidence="2">The sequence shown here is derived from an EMBL/GenBank/DDBJ whole genome shotgun (WGS) entry which is preliminary data.</text>
</comment>
<dbReference type="AlphaFoldDB" id="T1AX76"/>
<proteinExistence type="predicted"/>
<reference evidence="2" key="1">
    <citation type="submission" date="2013-08" db="EMBL/GenBank/DDBJ databases">
        <authorList>
            <person name="Mendez C."/>
            <person name="Richter M."/>
            <person name="Ferrer M."/>
            <person name="Sanchez J."/>
        </authorList>
    </citation>
    <scope>NUCLEOTIDE SEQUENCE</scope>
</reference>
<keyword evidence="1" id="KW-0233">DNA recombination</keyword>
<protein>
    <recommendedName>
        <fullName evidence="3">Tyr recombinase domain-containing protein</fullName>
    </recommendedName>
</protein>
<reference evidence="2" key="2">
    <citation type="journal article" date="2014" name="ISME J.">
        <title>Microbial stratification in low pH oxic and suboxic macroscopic growths along an acid mine drainage.</title>
        <authorList>
            <person name="Mendez-Garcia C."/>
            <person name="Mesa V."/>
            <person name="Sprenger R.R."/>
            <person name="Richter M."/>
            <person name="Diez M.S."/>
            <person name="Solano J."/>
            <person name="Bargiela R."/>
            <person name="Golyshina O.V."/>
            <person name="Manteca A."/>
            <person name="Ramos J.L."/>
            <person name="Gallego J.R."/>
            <person name="Llorente I."/>
            <person name="Martins Dos Santos V.A."/>
            <person name="Jensen O.N."/>
            <person name="Pelaez A.I."/>
            <person name="Sanchez J."/>
            <person name="Ferrer M."/>
        </authorList>
    </citation>
    <scope>NUCLEOTIDE SEQUENCE</scope>
</reference>
<name>T1AX76_9ZZZZ</name>
<dbReference type="EMBL" id="AUZZ01002274">
    <property type="protein sequence ID" value="EQD60988.1"/>
    <property type="molecule type" value="Genomic_DNA"/>
</dbReference>
<dbReference type="Gene3D" id="1.10.443.10">
    <property type="entry name" value="Intergrase catalytic core"/>
    <property type="match status" value="1"/>
</dbReference>